<sequence length="195" mass="20493">MRVTLLAVLVLTSAACSDERAPEPGSSDAPPSAARTSPPPPPPGEQRPKSGGLVGQVSPLNSALSDLNVRVTDMGTIIDLPTDALFAFDSAELNPDATKQLEASARMIRSAPAGPIKVIGHTDSKGDDAYNQKLSEDRAQAVAAWLMKQVGVRKRAIETSGEGEKAPIAPNETLSGQDDPAGRARNRRVELVLPR</sequence>
<dbReference type="PRINTS" id="PR01021">
    <property type="entry name" value="OMPADOMAIN"/>
</dbReference>
<dbReference type="Proteomes" id="UP000555448">
    <property type="component" value="Unassembled WGS sequence"/>
</dbReference>
<dbReference type="AlphaFoldDB" id="A0A7W7K7G8"/>
<accession>A0A7W7K7G8</accession>
<dbReference type="PROSITE" id="PS51257">
    <property type="entry name" value="PROKAR_LIPOPROTEIN"/>
    <property type="match status" value="1"/>
</dbReference>
<dbReference type="InterPro" id="IPR036737">
    <property type="entry name" value="OmpA-like_sf"/>
</dbReference>
<dbReference type="PANTHER" id="PTHR30329">
    <property type="entry name" value="STATOR ELEMENT OF FLAGELLAR MOTOR COMPLEX"/>
    <property type="match status" value="1"/>
</dbReference>
<comment type="caution">
    <text evidence="7">The sequence shown here is derived from an EMBL/GenBank/DDBJ whole genome shotgun (WGS) entry which is preliminary data.</text>
</comment>
<proteinExistence type="predicted"/>
<evidence type="ECO:0000256" key="3">
    <source>
        <dbReference type="ARBA" id="ARBA00023237"/>
    </source>
</evidence>
<dbReference type="InterPro" id="IPR006665">
    <property type="entry name" value="OmpA-like"/>
</dbReference>
<dbReference type="InterPro" id="IPR050330">
    <property type="entry name" value="Bact_OuterMem_StrucFunc"/>
</dbReference>
<feature type="domain" description="OmpA-like" evidence="6">
    <location>
        <begin position="73"/>
        <end position="195"/>
    </location>
</feature>
<evidence type="ECO:0000256" key="2">
    <source>
        <dbReference type="ARBA" id="ARBA00023136"/>
    </source>
</evidence>
<dbReference type="PROSITE" id="PS51123">
    <property type="entry name" value="OMPA_2"/>
    <property type="match status" value="1"/>
</dbReference>
<dbReference type="GO" id="GO:0009279">
    <property type="term" value="C:cell outer membrane"/>
    <property type="evidence" value="ECO:0007669"/>
    <property type="project" value="UniProtKB-SubCell"/>
</dbReference>
<keyword evidence="3" id="KW-0998">Cell outer membrane</keyword>
<organism evidence="7 8">
    <name type="scientific">Novosphingobium chloroacetimidivorans</name>
    <dbReference type="NCBI Taxonomy" id="1428314"/>
    <lineage>
        <taxon>Bacteria</taxon>
        <taxon>Pseudomonadati</taxon>
        <taxon>Pseudomonadota</taxon>
        <taxon>Alphaproteobacteria</taxon>
        <taxon>Sphingomonadales</taxon>
        <taxon>Sphingomonadaceae</taxon>
        <taxon>Novosphingobium</taxon>
    </lineage>
</organism>
<evidence type="ECO:0000256" key="1">
    <source>
        <dbReference type="ARBA" id="ARBA00004442"/>
    </source>
</evidence>
<keyword evidence="8" id="KW-1185">Reference proteome</keyword>
<dbReference type="RefSeq" id="WP_184242917.1">
    <property type="nucleotide sequence ID" value="NZ_JACHLR010000003.1"/>
</dbReference>
<dbReference type="InterPro" id="IPR006664">
    <property type="entry name" value="OMP_bac"/>
</dbReference>
<protein>
    <submittedName>
        <fullName evidence="7">Outer membrane protein OmpA-like peptidoglycan-associated protein</fullName>
    </submittedName>
</protein>
<keyword evidence="2 4" id="KW-0472">Membrane</keyword>
<dbReference type="PANTHER" id="PTHR30329:SF21">
    <property type="entry name" value="LIPOPROTEIN YIAD-RELATED"/>
    <property type="match status" value="1"/>
</dbReference>
<evidence type="ECO:0000313" key="7">
    <source>
        <dbReference type="EMBL" id="MBB4857642.1"/>
    </source>
</evidence>
<gene>
    <name evidence="7" type="ORF">HNO88_000953</name>
</gene>
<feature type="region of interest" description="Disordered" evidence="5">
    <location>
        <begin position="16"/>
        <end position="53"/>
    </location>
</feature>
<evidence type="ECO:0000313" key="8">
    <source>
        <dbReference type="Proteomes" id="UP000555448"/>
    </source>
</evidence>
<name>A0A7W7K7G8_9SPHN</name>
<evidence type="ECO:0000259" key="6">
    <source>
        <dbReference type="PROSITE" id="PS51123"/>
    </source>
</evidence>
<dbReference type="Pfam" id="PF00691">
    <property type="entry name" value="OmpA"/>
    <property type="match status" value="1"/>
</dbReference>
<feature type="region of interest" description="Disordered" evidence="5">
    <location>
        <begin position="157"/>
        <end position="195"/>
    </location>
</feature>
<reference evidence="7 8" key="1">
    <citation type="submission" date="2020-08" db="EMBL/GenBank/DDBJ databases">
        <title>Functional genomics of gut bacteria from endangered species of beetles.</title>
        <authorList>
            <person name="Carlos-Shanley C."/>
        </authorList>
    </citation>
    <scope>NUCLEOTIDE SEQUENCE [LARGE SCALE GENOMIC DNA]</scope>
    <source>
        <strain evidence="7 8">S00245</strain>
    </source>
</reference>
<dbReference type="SUPFAM" id="SSF103088">
    <property type="entry name" value="OmpA-like"/>
    <property type="match status" value="1"/>
</dbReference>
<dbReference type="CDD" id="cd07185">
    <property type="entry name" value="OmpA_C-like"/>
    <property type="match status" value="1"/>
</dbReference>
<dbReference type="Gene3D" id="3.30.1330.60">
    <property type="entry name" value="OmpA-like domain"/>
    <property type="match status" value="1"/>
</dbReference>
<evidence type="ECO:0000256" key="4">
    <source>
        <dbReference type="PROSITE-ProRule" id="PRU00473"/>
    </source>
</evidence>
<feature type="compositionally biased region" description="Low complexity" evidence="5">
    <location>
        <begin position="26"/>
        <end position="36"/>
    </location>
</feature>
<comment type="subcellular location">
    <subcellularLocation>
        <location evidence="1">Cell outer membrane</location>
    </subcellularLocation>
</comment>
<evidence type="ECO:0000256" key="5">
    <source>
        <dbReference type="SAM" id="MobiDB-lite"/>
    </source>
</evidence>
<dbReference type="EMBL" id="JACHLR010000003">
    <property type="protein sequence ID" value="MBB4857642.1"/>
    <property type="molecule type" value="Genomic_DNA"/>
</dbReference>